<evidence type="ECO:0008006" key="3">
    <source>
        <dbReference type="Google" id="ProtNLM"/>
    </source>
</evidence>
<organism evidence="1 2">
    <name type="scientific">Megasphaera cerevisiae DSM 20462</name>
    <dbReference type="NCBI Taxonomy" id="1122219"/>
    <lineage>
        <taxon>Bacteria</taxon>
        <taxon>Bacillati</taxon>
        <taxon>Bacillota</taxon>
        <taxon>Negativicutes</taxon>
        <taxon>Veillonellales</taxon>
        <taxon>Veillonellaceae</taxon>
        <taxon>Megasphaera</taxon>
    </lineage>
</organism>
<proteinExistence type="predicted"/>
<dbReference type="Gene3D" id="3.10.50.10">
    <property type="match status" value="1"/>
</dbReference>
<evidence type="ECO:0000313" key="2">
    <source>
        <dbReference type="Proteomes" id="UP000036503"/>
    </source>
</evidence>
<keyword evidence="2" id="KW-1185">Reference proteome</keyword>
<comment type="caution">
    <text evidence="1">The sequence shown here is derived from an EMBL/GenBank/DDBJ whole genome shotgun (WGS) entry which is preliminary data.</text>
</comment>
<dbReference type="Gene3D" id="3.20.20.80">
    <property type="entry name" value="Glycosidases"/>
    <property type="match status" value="1"/>
</dbReference>
<dbReference type="InterPro" id="IPR017853">
    <property type="entry name" value="GH"/>
</dbReference>
<gene>
    <name evidence="1" type="ORF">AB840_02330</name>
</gene>
<dbReference type="AlphaFoldDB" id="A0A0J6ZRK6"/>
<dbReference type="Proteomes" id="UP000036503">
    <property type="component" value="Unassembled WGS sequence"/>
</dbReference>
<sequence length="331" mass="37549">MFCVSVAVIISCSGVPSGNASNMRISSWMVYWDMDRGQQEYHKIGGKIQSISYFAAYFDERNQLFIPQELMTAQKNIKKEKTGTSYLTIVNDKKTGHGKNSLKDLDVLRGVFKDEYSLEHHVHDIIELAEKNNYNGIEIDYEQVWKDPELQKKFLHFLEILYTQSSQKGLKLRVDLEPATPFADPYPLGPQYVVMMYNLYGTHSGPGPKANEPFIVRVSQGMALLPGHTSAAFATGGCVWEDGNNGRLISEQDAVSLAEEQRAKPERDTASQCLHFEYMKEGHQYVVWYADRQTLNAWIHLMAVYGHTDVSIWRLGGNLQIERLNERGGGT</sequence>
<accession>A0A0J6ZRK6</accession>
<protein>
    <recommendedName>
        <fullName evidence="3">GH18 domain-containing protein</fullName>
    </recommendedName>
</protein>
<evidence type="ECO:0000313" key="1">
    <source>
        <dbReference type="EMBL" id="KMO87581.1"/>
    </source>
</evidence>
<dbReference type="SUPFAM" id="SSF51445">
    <property type="entry name" value="(Trans)glycosidases"/>
    <property type="match status" value="1"/>
</dbReference>
<dbReference type="InterPro" id="IPR029070">
    <property type="entry name" value="Chitinase_insertion_sf"/>
</dbReference>
<reference evidence="1 2" key="1">
    <citation type="submission" date="2015-06" db="EMBL/GenBank/DDBJ databases">
        <title>Draft genome sequence of beer spoilage bacterium Megasphaera cerevisiae type strain 20462.</title>
        <authorList>
            <person name="Kutumbaka K."/>
            <person name="Pasmowitz J."/>
            <person name="Mategko J."/>
            <person name="Reyes D."/>
            <person name="Friedrich A."/>
            <person name="Han S."/>
            <person name="Martens-Habbena W."/>
            <person name="Neal-McKinney J."/>
            <person name="Janagama H.K."/>
            <person name="Nadala C."/>
            <person name="Samadpour M."/>
        </authorList>
    </citation>
    <scope>NUCLEOTIDE SEQUENCE [LARGE SCALE GENOMIC DNA]</scope>
    <source>
        <strain evidence="1 2">DSM 20462</strain>
    </source>
</reference>
<dbReference type="PANTHER" id="PTHR46066">
    <property type="entry name" value="CHITINASE DOMAIN-CONTAINING PROTEIN 1 FAMILY MEMBER"/>
    <property type="match status" value="1"/>
</dbReference>
<dbReference type="PATRIC" id="fig|1122219.3.peg.1707"/>
<dbReference type="InParanoid" id="A0A0J6ZRK6"/>
<dbReference type="PANTHER" id="PTHR46066:SF2">
    <property type="entry name" value="CHITINASE DOMAIN-CONTAINING PROTEIN 1"/>
    <property type="match status" value="1"/>
</dbReference>
<dbReference type="EMBL" id="LEKT01000004">
    <property type="protein sequence ID" value="KMO87581.1"/>
    <property type="molecule type" value="Genomic_DNA"/>
</dbReference>
<name>A0A0J6ZRK6_9FIRM</name>